<proteinExistence type="predicted"/>
<dbReference type="Proteomes" id="UP000260925">
    <property type="component" value="Unassembled WGS sequence"/>
</dbReference>
<accession>A0A3B9QU73</accession>
<dbReference type="EMBL" id="DMDD01000139">
    <property type="protein sequence ID" value="HAF72530.1"/>
    <property type="molecule type" value="Genomic_DNA"/>
</dbReference>
<organism evidence="2 3">
    <name type="scientific">Corynebacterium variabile</name>
    <dbReference type="NCBI Taxonomy" id="1727"/>
    <lineage>
        <taxon>Bacteria</taxon>
        <taxon>Bacillati</taxon>
        <taxon>Actinomycetota</taxon>
        <taxon>Actinomycetes</taxon>
        <taxon>Mycobacteriales</taxon>
        <taxon>Corynebacteriaceae</taxon>
        <taxon>Corynebacterium</taxon>
    </lineage>
</organism>
<evidence type="ECO:0000313" key="2">
    <source>
        <dbReference type="EMBL" id="HAF72530.1"/>
    </source>
</evidence>
<dbReference type="InterPro" id="IPR056111">
    <property type="entry name" value="DUF7694"/>
</dbReference>
<dbReference type="Pfam" id="PF24746">
    <property type="entry name" value="DUF7694"/>
    <property type="match status" value="1"/>
</dbReference>
<sequence>MAPHHRAMKPVPAENMPGGLGAKKAWISRDFLAVLYEDQDTGADRLTVNSTTVDRDTGRWRDGITWDELMEVKRQCGLDKEWAVEVYPPDTETVNVAAMRHLWLLPHPPTYAWRKAA</sequence>
<dbReference type="AlphaFoldDB" id="A0A3B9QU73"/>
<protein>
    <recommendedName>
        <fullName evidence="1">DUF7694 domain-containing protein</fullName>
    </recommendedName>
</protein>
<evidence type="ECO:0000259" key="1">
    <source>
        <dbReference type="Pfam" id="PF24746"/>
    </source>
</evidence>
<evidence type="ECO:0000313" key="3">
    <source>
        <dbReference type="Proteomes" id="UP000260925"/>
    </source>
</evidence>
<feature type="domain" description="DUF7694" evidence="1">
    <location>
        <begin position="56"/>
        <end position="106"/>
    </location>
</feature>
<name>A0A3B9QU73_9CORY</name>
<gene>
    <name evidence="2" type="ORF">DCL06_06245</name>
</gene>
<comment type="caution">
    <text evidence="2">The sequence shown here is derived from an EMBL/GenBank/DDBJ whole genome shotgun (WGS) entry which is preliminary data.</text>
</comment>
<reference evidence="2 3" key="1">
    <citation type="journal article" date="2018" name="Nat. Biotechnol.">
        <title>A standardized bacterial taxonomy based on genome phylogeny substantially revises the tree of life.</title>
        <authorList>
            <person name="Parks D.H."/>
            <person name="Chuvochina M."/>
            <person name="Waite D.W."/>
            <person name="Rinke C."/>
            <person name="Skarshewski A."/>
            <person name="Chaumeil P.A."/>
            <person name="Hugenholtz P."/>
        </authorList>
    </citation>
    <scope>NUCLEOTIDE SEQUENCE [LARGE SCALE GENOMIC DNA]</scope>
    <source>
        <strain evidence="2">UBA9851</strain>
    </source>
</reference>